<dbReference type="GO" id="GO:0008270">
    <property type="term" value="F:zinc ion binding"/>
    <property type="evidence" value="ECO:0007669"/>
    <property type="project" value="UniProtKB-KW"/>
</dbReference>
<keyword evidence="1" id="KW-0863">Zinc-finger</keyword>
<evidence type="ECO:0000259" key="2">
    <source>
        <dbReference type="PROSITE" id="PS50157"/>
    </source>
</evidence>
<evidence type="ECO:0000256" key="1">
    <source>
        <dbReference type="PROSITE-ProRule" id="PRU00042"/>
    </source>
</evidence>
<accession>A0A168HBV7</accession>
<dbReference type="OrthoDB" id="8667566at2759"/>
<dbReference type="PROSITE" id="PS50157">
    <property type="entry name" value="ZINC_FINGER_C2H2_2"/>
    <property type="match status" value="1"/>
</dbReference>
<keyword evidence="1" id="KW-0479">Metal-binding</keyword>
<dbReference type="STRING" id="747725.A0A168HBV7"/>
<proteinExistence type="predicted"/>
<dbReference type="AlphaFoldDB" id="A0A168HBV7"/>
<evidence type="ECO:0000313" key="3">
    <source>
        <dbReference type="EMBL" id="OAC98605.1"/>
    </source>
</evidence>
<name>A0A168HBV7_MUCCL</name>
<gene>
    <name evidence="3" type="ORF">MUCCIDRAFT_115526</name>
</gene>
<reference evidence="3 4" key="1">
    <citation type="submission" date="2015-06" db="EMBL/GenBank/DDBJ databases">
        <title>Expansion of signal transduction pathways in fungi by whole-genome duplication.</title>
        <authorList>
            <consortium name="DOE Joint Genome Institute"/>
            <person name="Corrochano L.M."/>
            <person name="Kuo A."/>
            <person name="Marcet-Houben M."/>
            <person name="Polaino S."/>
            <person name="Salamov A."/>
            <person name="Villalobos J.M."/>
            <person name="Alvarez M.I."/>
            <person name="Avalos J."/>
            <person name="Benito E.P."/>
            <person name="Benoit I."/>
            <person name="Burger G."/>
            <person name="Camino L.P."/>
            <person name="Canovas D."/>
            <person name="Cerda-Olmedo E."/>
            <person name="Cheng J.-F."/>
            <person name="Dominguez A."/>
            <person name="Elias M."/>
            <person name="Eslava A.P."/>
            <person name="Glaser F."/>
            <person name="Grimwood J."/>
            <person name="Gutierrez G."/>
            <person name="Heitman J."/>
            <person name="Henrissat B."/>
            <person name="Iturriaga E.A."/>
            <person name="Lang B.F."/>
            <person name="Lavin J.L."/>
            <person name="Lee S."/>
            <person name="Li W."/>
            <person name="Lindquist E."/>
            <person name="Lopez-Garcia S."/>
            <person name="Luque E.M."/>
            <person name="Marcos A.T."/>
            <person name="Martin J."/>
            <person name="Mccluskey K."/>
            <person name="Medina H.R."/>
            <person name="Miralles-Duran A."/>
            <person name="Miyazaki A."/>
            <person name="Munoz-Torres E."/>
            <person name="Oguiza J.A."/>
            <person name="Ohm R."/>
            <person name="Olmedo M."/>
            <person name="Orejas M."/>
            <person name="Ortiz-Castellanos L."/>
            <person name="Pisabarro A.G."/>
            <person name="Rodriguez-Romero J."/>
            <person name="Ruiz-Herrera J."/>
            <person name="Ruiz-Vazquez R."/>
            <person name="Sanz C."/>
            <person name="Schackwitz W."/>
            <person name="Schmutz J."/>
            <person name="Shahriari M."/>
            <person name="Shelest E."/>
            <person name="Silva-Franco F."/>
            <person name="Soanes D."/>
            <person name="Syed K."/>
            <person name="Tagua V.G."/>
            <person name="Talbot N.J."/>
            <person name="Thon M."/>
            <person name="De Vries R.P."/>
            <person name="Wiebenga A."/>
            <person name="Yadav J.S."/>
            <person name="Braun E.L."/>
            <person name="Baker S."/>
            <person name="Garre V."/>
            <person name="Horwitz B."/>
            <person name="Torres-Martinez S."/>
            <person name="Idnurm A."/>
            <person name="Herrera-Estrella A."/>
            <person name="Gabaldon T."/>
            <person name="Grigoriev I.V."/>
        </authorList>
    </citation>
    <scope>NUCLEOTIDE SEQUENCE [LARGE SCALE GENOMIC DNA]</scope>
    <source>
        <strain evidence="3 4">CBS 277.49</strain>
    </source>
</reference>
<feature type="domain" description="C2H2-type" evidence="2">
    <location>
        <begin position="69"/>
        <end position="97"/>
    </location>
</feature>
<keyword evidence="4" id="KW-1185">Reference proteome</keyword>
<keyword evidence="1" id="KW-0862">Zinc</keyword>
<evidence type="ECO:0000313" key="4">
    <source>
        <dbReference type="Proteomes" id="UP000077051"/>
    </source>
</evidence>
<organism evidence="3 4">
    <name type="scientific">Mucor lusitanicus CBS 277.49</name>
    <dbReference type="NCBI Taxonomy" id="747725"/>
    <lineage>
        <taxon>Eukaryota</taxon>
        <taxon>Fungi</taxon>
        <taxon>Fungi incertae sedis</taxon>
        <taxon>Mucoromycota</taxon>
        <taxon>Mucoromycotina</taxon>
        <taxon>Mucoromycetes</taxon>
        <taxon>Mucorales</taxon>
        <taxon>Mucorineae</taxon>
        <taxon>Mucoraceae</taxon>
        <taxon>Mucor</taxon>
    </lineage>
</organism>
<dbReference type="VEuPathDB" id="FungiDB:MUCCIDRAFT_115526"/>
<dbReference type="PROSITE" id="PS00028">
    <property type="entry name" value="ZINC_FINGER_C2H2_1"/>
    <property type="match status" value="1"/>
</dbReference>
<comment type="caution">
    <text evidence="3">The sequence shown here is derived from an EMBL/GenBank/DDBJ whole genome shotgun (WGS) entry which is preliminary data.</text>
</comment>
<dbReference type="InterPro" id="IPR013087">
    <property type="entry name" value="Znf_C2H2_type"/>
</dbReference>
<protein>
    <submittedName>
        <fullName evidence="3">C2H2-type zinc finger transcription factor</fullName>
    </submittedName>
</protein>
<dbReference type="Proteomes" id="UP000077051">
    <property type="component" value="Unassembled WGS sequence"/>
</dbReference>
<dbReference type="EMBL" id="AMYB01000010">
    <property type="protein sequence ID" value="OAC98605.1"/>
    <property type="molecule type" value="Genomic_DNA"/>
</dbReference>
<sequence>MKLRARKKSFPSNIKQEDCKLTLINNAQSSTIKVAKTSTLDLTIKQEDSKDHKLLLEQHGKCASKDYYYRCDVCNQRLPNFKSVLKHRKSNHVNKRFRCTMAKNLDKEPDAALTKGSFYGSEAAS</sequence>